<protein>
    <submittedName>
        <fullName evidence="1">Uncharacterized protein</fullName>
    </submittedName>
</protein>
<keyword evidence="2" id="KW-1185">Reference proteome</keyword>
<proteinExistence type="predicted"/>
<organism evidence="1 2">
    <name type="scientific">Paragonimus westermani</name>
    <dbReference type="NCBI Taxonomy" id="34504"/>
    <lineage>
        <taxon>Eukaryota</taxon>
        <taxon>Metazoa</taxon>
        <taxon>Spiralia</taxon>
        <taxon>Lophotrochozoa</taxon>
        <taxon>Platyhelminthes</taxon>
        <taxon>Trematoda</taxon>
        <taxon>Digenea</taxon>
        <taxon>Plagiorchiida</taxon>
        <taxon>Troglotremata</taxon>
        <taxon>Troglotrematidae</taxon>
        <taxon>Paragonimus</taxon>
    </lineage>
</organism>
<evidence type="ECO:0000313" key="2">
    <source>
        <dbReference type="Proteomes" id="UP000324629"/>
    </source>
</evidence>
<sequence>MIVQVADKLSGKQNMKLLNKILIGALCVLLIGHVTRANVLHRTALRGDLTDDGPYESDVNSRFENYGPRVYQPHVGYKRWFPIKEYRGGLLEV</sequence>
<dbReference type="EMBL" id="QNGE01000279">
    <property type="protein sequence ID" value="KAA3681111.1"/>
    <property type="molecule type" value="Genomic_DNA"/>
</dbReference>
<reference evidence="1 2" key="1">
    <citation type="journal article" date="2019" name="Gigascience">
        <title>Whole-genome sequence of the oriental lung fluke Paragonimus westermani.</title>
        <authorList>
            <person name="Oey H."/>
            <person name="Zakrzewski M."/>
            <person name="Narain K."/>
            <person name="Devi K.R."/>
            <person name="Agatsuma T."/>
            <person name="Nawaratna S."/>
            <person name="Gobert G.N."/>
            <person name="Jones M.K."/>
            <person name="Ragan M.A."/>
            <person name="McManus D.P."/>
            <person name="Krause L."/>
        </authorList>
    </citation>
    <scope>NUCLEOTIDE SEQUENCE [LARGE SCALE GENOMIC DNA]</scope>
    <source>
        <strain evidence="1 2">IND2009</strain>
    </source>
</reference>
<gene>
    <name evidence="1" type="ORF">DEA37_0009176</name>
</gene>
<comment type="caution">
    <text evidence="1">The sequence shown here is derived from an EMBL/GenBank/DDBJ whole genome shotgun (WGS) entry which is preliminary data.</text>
</comment>
<dbReference type="Proteomes" id="UP000324629">
    <property type="component" value="Unassembled WGS sequence"/>
</dbReference>
<dbReference type="AlphaFoldDB" id="A0A5J4P036"/>
<accession>A0A5J4P036</accession>
<evidence type="ECO:0000313" key="1">
    <source>
        <dbReference type="EMBL" id="KAA3681111.1"/>
    </source>
</evidence>
<name>A0A5J4P036_9TREM</name>